<accession>A0A0A9CGE3</accession>
<evidence type="ECO:0000313" key="1">
    <source>
        <dbReference type="EMBL" id="JAD73528.1"/>
    </source>
</evidence>
<dbReference type="EMBL" id="GBRH01224367">
    <property type="protein sequence ID" value="JAD73528.1"/>
    <property type="molecule type" value="Transcribed_RNA"/>
</dbReference>
<reference evidence="1" key="2">
    <citation type="journal article" date="2015" name="Data Brief">
        <title>Shoot transcriptome of the giant reed, Arundo donax.</title>
        <authorList>
            <person name="Barrero R.A."/>
            <person name="Guerrero F.D."/>
            <person name="Moolhuijzen P."/>
            <person name="Goolsby J.A."/>
            <person name="Tidwell J."/>
            <person name="Bellgard S.E."/>
            <person name="Bellgard M.I."/>
        </authorList>
    </citation>
    <scope>NUCLEOTIDE SEQUENCE</scope>
    <source>
        <tissue evidence="1">Shoot tissue taken approximately 20 cm above the soil surface</tissue>
    </source>
</reference>
<name>A0A0A9CGE3_ARUDO</name>
<reference evidence="1" key="1">
    <citation type="submission" date="2014-09" db="EMBL/GenBank/DDBJ databases">
        <authorList>
            <person name="Magalhaes I.L.F."/>
            <person name="Oliveira U."/>
            <person name="Santos F.R."/>
            <person name="Vidigal T.H.D.A."/>
            <person name="Brescovit A.D."/>
            <person name="Santos A.J."/>
        </authorList>
    </citation>
    <scope>NUCLEOTIDE SEQUENCE</scope>
    <source>
        <tissue evidence="1">Shoot tissue taken approximately 20 cm above the soil surface</tissue>
    </source>
</reference>
<organism evidence="1">
    <name type="scientific">Arundo donax</name>
    <name type="common">Giant reed</name>
    <name type="synonym">Donax arundinaceus</name>
    <dbReference type="NCBI Taxonomy" id="35708"/>
    <lineage>
        <taxon>Eukaryota</taxon>
        <taxon>Viridiplantae</taxon>
        <taxon>Streptophyta</taxon>
        <taxon>Embryophyta</taxon>
        <taxon>Tracheophyta</taxon>
        <taxon>Spermatophyta</taxon>
        <taxon>Magnoliopsida</taxon>
        <taxon>Liliopsida</taxon>
        <taxon>Poales</taxon>
        <taxon>Poaceae</taxon>
        <taxon>PACMAD clade</taxon>
        <taxon>Arundinoideae</taxon>
        <taxon>Arundineae</taxon>
        <taxon>Arundo</taxon>
    </lineage>
</organism>
<dbReference type="AlphaFoldDB" id="A0A0A9CGE3"/>
<proteinExistence type="predicted"/>
<protein>
    <submittedName>
        <fullName evidence="1">Uncharacterized protein</fullName>
    </submittedName>
</protein>
<sequence>MLDYIIYYHFTCVGKLWKDF</sequence>